<reference evidence="2" key="1">
    <citation type="submission" date="2014-11" db="EMBL/GenBank/DDBJ databases">
        <authorList>
            <person name="Otto D Thomas"/>
            <person name="Naeem Raeece"/>
        </authorList>
    </citation>
    <scope>NUCLEOTIDE SEQUENCE</scope>
</reference>
<organism evidence="2">
    <name type="scientific">Chromera velia CCMP2878</name>
    <dbReference type="NCBI Taxonomy" id="1169474"/>
    <lineage>
        <taxon>Eukaryota</taxon>
        <taxon>Sar</taxon>
        <taxon>Alveolata</taxon>
        <taxon>Colpodellida</taxon>
        <taxon>Chromeraceae</taxon>
        <taxon>Chromera</taxon>
    </lineage>
</organism>
<feature type="transmembrane region" description="Helical" evidence="1">
    <location>
        <begin position="27"/>
        <end position="45"/>
    </location>
</feature>
<feature type="transmembrane region" description="Helical" evidence="1">
    <location>
        <begin position="125"/>
        <end position="148"/>
    </location>
</feature>
<feature type="transmembrane region" description="Helical" evidence="1">
    <location>
        <begin position="168"/>
        <end position="187"/>
    </location>
</feature>
<gene>
    <name evidence="2" type="ORF">Cvel_8458</name>
</gene>
<evidence type="ECO:0000313" key="2">
    <source>
        <dbReference type="EMBL" id="CEM47670.1"/>
    </source>
</evidence>
<keyword evidence="1" id="KW-0812">Transmembrane</keyword>
<dbReference type="VEuPathDB" id="CryptoDB:Cvel_8458"/>
<sequence>MADQFLVSTFARAKDVPITGDLIRRSALSALVGLVLGIVISMIVNCTLVEISLSAFFAMYFGVLFTSVGLIIMWRISRQAEVDSSGKKQQLMGFAAMIVLSGALCFLLERHWFANMSALSKVPLYTLLGVSVSFALVFSVVDLVNFVLGFAQSPLAKPLVESKAQVYLVLLFALLMGGIFGFIFGLMDVEDAVEYQIRLALLREEHYCFPIGAVLGGVAGFCNEYVRHIESCSTKTGRGRFDFDDEI</sequence>
<protein>
    <submittedName>
        <fullName evidence="2">Uncharacterized protein</fullName>
    </submittedName>
</protein>
<dbReference type="AlphaFoldDB" id="A0A0G4HTE9"/>
<feature type="transmembrane region" description="Helical" evidence="1">
    <location>
        <begin position="51"/>
        <end position="74"/>
    </location>
</feature>
<proteinExistence type="predicted"/>
<dbReference type="PhylomeDB" id="A0A0G4HTE9"/>
<keyword evidence="1" id="KW-1133">Transmembrane helix</keyword>
<feature type="transmembrane region" description="Helical" evidence="1">
    <location>
        <begin position="94"/>
        <end position="113"/>
    </location>
</feature>
<accession>A0A0G4HTE9</accession>
<dbReference type="EMBL" id="CDMZ01003812">
    <property type="protein sequence ID" value="CEM47670.1"/>
    <property type="molecule type" value="Genomic_DNA"/>
</dbReference>
<keyword evidence="1" id="KW-0472">Membrane</keyword>
<evidence type="ECO:0000256" key="1">
    <source>
        <dbReference type="SAM" id="Phobius"/>
    </source>
</evidence>
<name>A0A0G4HTE9_9ALVE</name>